<dbReference type="Pfam" id="PF00583">
    <property type="entry name" value="Acetyltransf_1"/>
    <property type="match status" value="1"/>
</dbReference>
<reference evidence="4" key="1">
    <citation type="journal article" date="2020" name="mSystems">
        <title>Genome- and Community-Level Interaction Insights into Carbon Utilization and Element Cycling Functions of Hydrothermarchaeota in Hydrothermal Sediment.</title>
        <authorList>
            <person name="Zhou Z."/>
            <person name="Liu Y."/>
            <person name="Xu W."/>
            <person name="Pan J."/>
            <person name="Luo Z.H."/>
            <person name="Li M."/>
        </authorList>
    </citation>
    <scope>NUCLEOTIDE SEQUENCE [LARGE SCALE GENOMIC DNA]</scope>
    <source>
        <strain evidence="4">SpSt-897</strain>
    </source>
</reference>
<accession>A0A7C3ZBA1</accession>
<dbReference type="InterPro" id="IPR016181">
    <property type="entry name" value="Acyl_CoA_acyltransferase"/>
</dbReference>
<evidence type="ECO:0000313" key="4">
    <source>
        <dbReference type="EMBL" id="HGF34032.1"/>
    </source>
</evidence>
<protein>
    <submittedName>
        <fullName evidence="4">GNAT family N-acetyltransferase</fullName>
    </submittedName>
</protein>
<evidence type="ECO:0000259" key="3">
    <source>
        <dbReference type="PROSITE" id="PS51186"/>
    </source>
</evidence>
<evidence type="ECO:0000256" key="2">
    <source>
        <dbReference type="ARBA" id="ARBA00023315"/>
    </source>
</evidence>
<dbReference type="InterPro" id="IPR050832">
    <property type="entry name" value="Bact_Acetyltransf"/>
</dbReference>
<dbReference type="PANTHER" id="PTHR43877">
    <property type="entry name" value="AMINOALKYLPHOSPHONATE N-ACETYLTRANSFERASE-RELATED-RELATED"/>
    <property type="match status" value="1"/>
</dbReference>
<proteinExistence type="predicted"/>
<comment type="caution">
    <text evidence="4">The sequence shown here is derived from an EMBL/GenBank/DDBJ whole genome shotgun (WGS) entry which is preliminary data.</text>
</comment>
<organism evidence="4">
    <name type="scientific">Desulfobacca acetoxidans</name>
    <dbReference type="NCBI Taxonomy" id="60893"/>
    <lineage>
        <taxon>Bacteria</taxon>
        <taxon>Pseudomonadati</taxon>
        <taxon>Thermodesulfobacteriota</taxon>
        <taxon>Desulfobaccia</taxon>
        <taxon>Desulfobaccales</taxon>
        <taxon>Desulfobaccaceae</taxon>
        <taxon>Desulfobacca</taxon>
    </lineage>
</organism>
<sequence length="163" mass="18206">MDEGIRIREAAPHELDEVEALVKAAYQEFRPLFPEDIWQSWMDNIKQTVHSGAGMAIVVEVKGRIRGVVKFYPNAGQAGLGQWPEGAASMRVLAVHPDSRGHGYGTLLVKDCIRRARALKVPAIYLYTGAFMQAARHIYESLGFKRAPEFDKDPGPIAYRLVL</sequence>
<dbReference type="InterPro" id="IPR000182">
    <property type="entry name" value="GNAT_dom"/>
</dbReference>
<evidence type="ECO:0000256" key="1">
    <source>
        <dbReference type="ARBA" id="ARBA00022679"/>
    </source>
</evidence>
<dbReference type="GO" id="GO:0016747">
    <property type="term" value="F:acyltransferase activity, transferring groups other than amino-acyl groups"/>
    <property type="evidence" value="ECO:0007669"/>
    <property type="project" value="InterPro"/>
</dbReference>
<dbReference type="SUPFAM" id="SSF55729">
    <property type="entry name" value="Acyl-CoA N-acyltransferases (Nat)"/>
    <property type="match status" value="1"/>
</dbReference>
<dbReference type="CDD" id="cd04301">
    <property type="entry name" value="NAT_SF"/>
    <property type="match status" value="1"/>
</dbReference>
<dbReference type="AlphaFoldDB" id="A0A7C3ZBA1"/>
<feature type="domain" description="N-acetyltransferase" evidence="3">
    <location>
        <begin position="5"/>
        <end position="163"/>
    </location>
</feature>
<dbReference type="Gene3D" id="3.40.630.30">
    <property type="match status" value="1"/>
</dbReference>
<dbReference type="PROSITE" id="PS51186">
    <property type="entry name" value="GNAT"/>
    <property type="match status" value="1"/>
</dbReference>
<gene>
    <name evidence="4" type="ORF">ENW96_06535</name>
</gene>
<dbReference type="EMBL" id="DTMF01000164">
    <property type="protein sequence ID" value="HGF34032.1"/>
    <property type="molecule type" value="Genomic_DNA"/>
</dbReference>
<keyword evidence="2" id="KW-0012">Acyltransferase</keyword>
<name>A0A7C3ZBA1_9BACT</name>
<keyword evidence="1 4" id="KW-0808">Transferase</keyword>